<feature type="domain" description="Cadherin" evidence="2">
    <location>
        <begin position="1"/>
        <end position="51"/>
    </location>
</feature>
<keyword evidence="4" id="KW-1185">Reference proteome</keyword>
<gene>
    <name evidence="3" type="ORF">M9458_040002</name>
</gene>
<name>A0ABD0NQQ1_CIRMR</name>
<dbReference type="PROSITE" id="PS50268">
    <property type="entry name" value="CADHERIN_2"/>
    <property type="match status" value="1"/>
</dbReference>
<dbReference type="GO" id="GO:0005509">
    <property type="term" value="F:calcium ion binding"/>
    <property type="evidence" value="ECO:0007669"/>
    <property type="project" value="UniProtKB-UniRule"/>
</dbReference>
<evidence type="ECO:0000256" key="1">
    <source>
        <dbReference type="PROSITE-ProRule" id="PRU00043"/>
    </source>
</evidence>
<dbReference type="InterPro" id="IPR002126">
    <property type="entry name" value="Cadherin-like_dom"/>
</dbReference>
<comment type="caution">
    <text evidence="3">The sequence shown here is derived from an EMBL/GenBank/DDBJ whole genome shotgun (WGS) entry which is preliminary data.</text>
</comment>
<sequence>MKINCNDADEVGNPNSQIKYEIVEQQPAGERMFTVNSDGTVSVISSKLDRE</sequence>
<keyword evidence="1" id="KW-0106">Calcium</keyword>
<evidence type="ECO:0000259" key="2">
    <source>
        <dbReference type="PROSITE" id="PS50268"/>
    </source>
</evidence>
<evidence type="ECO:0000313" key="3">
    <source>
        <dbReference type="EMBL" id="KAL0164249.1"/>
    </source>
</evidence>
<protein>
    <recommendedName>
        <fullName evidence="2">Cadherin domain-containing protein</fullName>
    </recommendedName>
</protein>
<organism evidence="3 4">
    <name type="scientific">Cirrhinus mrigala</name>
    <name type="common">Mrigala</name>
    <dbReference type="NCBI Taxonomy" id="683832"/>
    <lineage>
        <taxon>Eukaryota</taxon>
        <taxon>Metazoa</taxon>
        <taxon>Chordata</taxon>
        <taxon>Craniata</taxon>
        <taxon>Vertebrata</taxon>
        <taxon>Euteleostomi</taxon>
        <taxon>Actinopterygii</taxon>
        <taxon>Neopterygii</taxon>
        <taxon>Teleostei</taxon>
        <taxon>Ostariophysi</taxon>
        <taxon>Cypriniformes</taxon>
        <taxon>Cyprinidae</taxon>
        <taxon>Labeoninae</taxon>
        <taxon>Labeonini</taxon>
        <taxon>Cirrhinus</taxon>
    </lineage>
</organism>
<reference evidence="3 4" key="1">
    <citation type="submission" date="2024-05" db="EMBL/GenBank/DDBJ databases">
        <title>Genome sequencing and assembly of Indian major carp, Cirrhinus mrigala (Hamilton, 1822).</title>
        <authorList>
            <person name="Mohindra V."/>
            <person name="Chowdhury L.M."/>
            <person name="Lal K."/>
            <person name="Jena J.K."/>
        </authorList>
    </citation>
    <scope>NUCLEOTIDE SEQUENCE [LARGE SCALE GENOMIC DNA]</scope>
    <source>
        <strain evidence="3">CM1030</strain>
        <tissue evidence="3">Blood</tissue>
    </source>
</reference>
<dbReference type="EMBL" id="JAMKFB020000020">
    <property type="protein sequence ID" value="KAL0164249.1"/>
    <property type="molecule type" value="Genomic_DNA"/>
</dbReference>
<proteinExistence type="predicted"/>
<feature type="non-terminal residue" evidence="3">
    <location>
        <position position="51"/>
    </location>
</feature>
<evidence type="ECO:0000313" key="4">
    <source>
        <dbReference type="Proteomes" id="UP001529510"/>
    </source>
</evidence>
<dbReference type="Gene3D" id="2.60.40.60">
    <property type="entry name" value="Cadherins"/>
    <property type="match status" value="1"/>
</dbReference>
<dbReference type="AlphaFoldDB" id="A0ABD0NQQ1"/>
<accession>A0ABD0NQQ1</accession>
<dbReference type="Pfam" id="PF00028">
    <property type="entry name" value="Cadherin"/>
    <property type="match status" value="1"/>
</dbReference>
<dbReference type="Proteomes" id="UP001529510">
    <property type="component" value="Unassembled WGS sequence"/>
</dbReference>